<dbReference type="EMBL" id="CADCVB010000170">
    <property type="protein sequence ID" value="CAA9442350.1"/>
    <property type="molecule type" value="Genomic_DNA"/>
</dbReference>
<dbReference type="GO" id="GO:0070967">
    <property type="term" value="F:coenzyme F420 binding"/>
    <property type="evidence" value="ECO:0007669"/>
    <property type="project" value="TreeGrafter"/>
</dbReference>
<proteinExistence type="inferred from homology"/>
<reference evidence="3" key="1">
    <citation type="submission" date="2020-02" db="EMBL/GenBank/DDBJ databases">
        <authorList>
            <person name="Meier V. D."/>
        </authorList>
    </citation>
    <scope>NUCLEOTIDE SEQUENCE</scope>
    <source>
        <strain evidence="3">AVDCRST_MAG78</strain>
    </source>
</reference>
<gene>
    <name evidence="3" type="ORF">AVDCRST_MAG78-2526</name>
</gene>
<evidence type="ECO:0000313" key="3">
    <source>
        <dbReference type="EMBL" id="CAA9442350.1"/>
    </source>
</evidence>
<dbReference type="PANTHER" id="PTHR39428">
    <property type="entry name" value="F420H(2)-DEPENDENT QUINONE REDUCTASE RV1261C"/>
    <property type="match status" value="1"/>
</dbReference>
<evidence type="ECO:0000256" key="1">
    <source>
        <dbReference type="ARBA" id="ARBA00008710"/>
    </source>
</evidence>
<name>A0A6J4QK92_9ACTN</name>
<dbReference type="Pfam" id="PF04075">
    <property type="entry name" value="F420H2_quin_red"/>
    <property type="match status" value="1"/>
</dbReference>
<comment type="similarity">
    <text evidence="1">Belongs to the F420H(2)-dependent quinone reductase family.</text>
</comment>
<dbReference type="InterPro" id="IPR012349">
    <property type="entry name" value="Split_barrel_FMN-bd"/>
</dbReference>
<dbReference type="GO" id="GO:0005886">
    <property type="term" value="C:plasma membrane"/>
    <property type="evidence" value="ECO:0007669"/>
    <property type="project" value="TreeGrafter"/>
</dbReference>
<protein>
    <recommendedName>
        <fullName evidence="4">Nitroreductase family deazaflavin-dependent oxidoreductase</fullName>
    </recommendedName>
</protein>
<sequence length="87" mass="9165">MATTRPRGRPNGKAIIVAQRAATKLHSFVYRVTDGRVGGRMLGAPVLLLTTTGRKSGRERTVPLFYLKDGEDMAVVGSNGGTAAPPA</sequence>
<dbReference type="GO" id="GO:0016491">
    <property type="term" value="F:oxidoreductase activity"/>
    <property type="evidence" value="ECO:0007669"/>
    <property type="project" value="InterPro"/>
</dbReference>
<comment type="catalytic activity">
    <reaction evidence="2">
        <text>oxidized coenzyme F420-(gamma-L-Glu)(n) + a quinol + H(+) = reduced coenzyme F420-(gamma-L-Glu)(n) + a quinone</text>
        <dbReference type="Rhea" id="RHEA:39663"/>
        <dbReference type="Rhea" id="RHEA-COMP:12939"/>
        <dbReference type="Rhea" id="RHEA-COMP:14378"/>
        <dbReference type="ChEBI" id="CHEBI:15378"/>
        <dbReference type="ChEBI" id="CHEBI:24646"/>
        <dbReference type="ChEBI" id="CHEBI:132124"/>
        <dbReference type="ChEBI" id="CHEBI:133980"/>
        <dbReference type="ChEBI" id="CHEBI:139511"/>
    </reaction>
</comment>
<dbReference type="Gene3D" id="2.30.110.10">
    <property type="entry name" value="Electron Transport, Fmn-binding Protein, Chain A"/>
    <property type="match status" value="1"/>
</dbReference>
<dbReference type="PANTHER" id="PTHR39428:SF1">
    <property type="entry name" value="F420H(2)-DEPENDENT QUINONE REDUCTASE RV1261C"/>
    <property type="match status" value="1"/>
</dbReference>
<organism evidence="3">
    <name type="scientific">uncultured Rubrobacteraceae bacterium</name>
    <dbReference type="NCBI Taxonomy" id="349277"/>
    <lineage>
        <taxon>Bacteria</taxon>
        <taxon>Bacillati</taxon>
        <taxon>Actinomycetota</taxon>
        <taxon>Rubrobacteria</taxon>
        <taxon>Rubrobacterales</taxon>
        <taxon>Rubrobacteraceae</taxon>
        <taxon>environmental samples</taxon>
    </lineage>
</organism>
<evidence type="ECO:0008006" key="4">
    <source>
        <dbReference type="Google" id="ProtNLM"/>
    </source>
</evidence>
<evidence type="ECO:0000256" key="2">
    <source>
        <dbReference type="ARBA" id="ARBA00049106"/>
    </source>
</evidence>
<accession>A0A6J4QK92</accession>
<dbReference type="InterPro" id="IPR004378">
    <property type="entry name" value="F420H2_quin_Rdtase"/>
</dbReference>
<dbReference type="AlphaFoldDB" id="A0A6J4QK92"/>